<dbReference type="InterPro" id="IPR050173">
    <property type="entry name" value="ABC_transporter_C-like"/>
</dbReference>
<keyword evidence="1" id="KW-0547">Nucleotide-binding</keyword>
<dbReference type="InterPro" id="IPR027417">
    <property type="entry name" value="P-loop_NTPase"/>
</dbReference>
<evidence type="ECO:0000256" key="1">
    <source>
        <dbReference type="ARBA" id="ARBA00022741"/>
    </source>
</evidence>
<evidence type="ECO:0000313" key="3">
    <source>
        <dbReference type="EMBL" id="KAK2104244.1"/>
    </source>
</evidence>
<name>A0ABQ9V5I6_SAGOE</name>
<organism evidence="3 4">
    <name type="scientific">Saguinus oedipus</name>
    <name type="common">Cotton-top tamarin</name>
    <name type="synonym">Oedipomidas oedipus</name>
    <dbReference type="NCBI Taxonomy" id="9490"/>
    <lineage>
        <taxon>Eukaryota</taxon>
        <taxon>Metazoa</taxon>
        <taxon>Chordata</taxon>
        <taxon>Craniata</taxon>
        <taxon>Vertebrata</taxon>
        <taxon>Euteleostomi</taxon>
        <taxon>Mammalia</taxon>
        <taxon>Eutheria</taxon>
        <taxon>Euarchontoglires</taxon>
        <taxon>Primates</taxon>
        <taxon>Haplorrhini</taxon>
        <taxon>Platyrrhini</taxon>
        <taxon>Cebidae</taxon>
        <taxon>Callitrichinae</taxon>
        <taxon>Saguinus</taxon>
    </lineage>
</organism>
<gene>
    <name evidence="3" type="primary">ABCC6_8</name>
    <name evidence="3" type="ORF">P7K49_018100</name>
</gene>
<evidence type="ECO:0000313" key="4">
    <source>
        <dbReference type="Proteomes" id="UP001266305"/>
    </source>
</evidence>
<sequence>MQTQDTVPFVATGHESLRSQKQQLSLTQAVYRKGAVYLLDDPLVALDTHVSQHIFNHVIRPGGLLHGAILVTHALHILPQADWIVVLADAAIVEMGSNQELLQKKGALMSLLDQARQLGDREGGTRWALLILCAWLLPPLGKRLKGSYWQKWIALVTPSLQAYAQKQMALQ</sequence>
<evidence type="ECO:0000256" key="2">
    <source>
        <dbReference type="ARBA" id="ARBA00022840"/>
    </source>
</evidence>
<proteinExistence type="predicted"/>
<comment type="caution">
    <text evidence="3">The sequence shown here is derived from an EMBL/GenBank/DDBJ whole genome shotgun (WGS) entry which is preliminary data.</text>
</comment>
<keyword evidence="4" id="KW-1185">Reference proteome</keyword>
<keyword evidence="2" id="KW-0067">ATP-binding</keyword>
<dbReference type="SUPFAM" id="SSF52540">
    <property type="entry name" value="P-loop containing nucleoside triphosphate hydrolases"/>
    <property type="match status" value="1"/>
</dbReference>
<dbReference type="PANTHER" id="PTHR24223">
    <property type="entry name" value="ATP-BINDING CASSETTE SUB-FAMILY C"/>
    <property type="match status" value="1"/>
</dbReference>
<dbReference type="Proteomes" id="UP001266305">
    <property type="component" value="Unassembled WGS sequence"/>
</dbReference>
<dbReference type="PANTHER" id="PTHR24223:SF339">
    <property type="entry name" value="ATP-BINDING CASSETTE SUB-FAMILY C MEMBER 6"/>
    <property type="match status" value="1"/>
</dbReference>
<reference evidence="3 4" key="1">
    <citation type="submission" date="2023-05" db="EMBL/GenBank/DDBJ databases">
        <title>B98-5 Cell Line De Novo Hybrid Assembly: An Optical Mapping Approach.</title>
        <authorList>
            <person name="Kananen K."/>
            <person name="Auerbach J.A."/>
            <person name="Kautto E."/>
            <person name="Blachly J.S."/>
        </authorList>
    </citation>
    <scope>NUCLEOTIDE SEQUENCE [LARGE SCALE GENOMIC DNA]</scope>
    <source>
        <strain evidence="3">B95-8</strain>
        <tissue evidence="3">Cell line</tissue>
    </source>
</reference>
<dbReference type="EMBL" id="JASSZA010000008">
    <property type="protein sequence ID" value="KAK2104244.1"/>
    <property type="molecule type" value="Genomic_DNA"/>
</dbReference>
<dbReference type="Gene3D" id="3.40.50.300">
    <property type="entry name" value="P-loop containing nucleotide triphosphate hydrolases"/>
    <property type="match status" value="1"/>
</dbReference>
<accession>A0ABQ9V5I6</accession>
<protein>
    <submittedName>
        <fullName evidence="3">Multidrug resistance-associated protein 6</fullName>
    </submittedName>
</protein>